<dbReference type="Pfam" id="PF09084">
    <property type="entry name" value="NMT1"/>
    <property type="match status" value="1"/>
</dbReference>
<evidence type="ECO:0000313" key="3">
    <source>
        <dbReference type="EMBL" id="KHS58615.1"/>
    </source>
</evidence>
<dbReference type="Gene3D" id="3.40.190.10">
    <property type="entry name" value="Periplasmic binding protein-like II"/>
    <property type="match status" value="2"/>
</dbReference>
<dbReference type="PANTHER" id="PTHR30024:SF46">
    <property type="entry name" value="ABC TRANSPORTER, SUBSTRATE-BINDING LIPOPROTEIN"/>
    <property type="match status" value="1"/>
</dbReference>
<keyword evidence="1" id="KW-0732">Signal</keyword>
<accession>A0A0B3WVK1</accession>
<proteinExistence type="predicted"/>
<sequence>MKKIFTVLMSLLITSSLVVGCNSSDKKEEEKVTEPISVNVGAPDGLPAIAIAKLEQENPEVKEGYKVKYTLEATSDALSTDVMKESLDIAIVPSNMAAIAYNKTSNYQIAGTVGMGSFYLVSSDEDVTGLDSSLQGKEVGNIGKGLTPDITVQALLKEQNVDSSSIKFNYSNEASDLVSLLATKKITTGIVPEPALSGLLTKNPDLKVICGVNDTWKDVFKNENGYPQSTLIVKSSFAKENSEFVKSFIKTLDENIKYTNENPKEAGEFAVKFGVNVKAPLLVKAIDRTNLKFIAIDNCKDDYTNYYNSLFSFNPKVLGGKVPDENIYYIEK</sequence>
<dbReference type="SUPFAM" id="SSF53850">
    <property type="entry name" value="Periplasmic binding protein-like II"/>
    <property type="match status" value="1"/>
</dbReference>
<dbReference type="PROSITE" id="PS51257">
    <property type="entry name" value="PROKAR_LIPOPROTEIN"/>
    <property type="match status" value="1"/>
</dbReference>
<dbReference type="STRING" id="1577792.QX51_01750"/>
<dbReference type="PIRSF" id="PIRSF027386">
    <property type="entry name" value="UCP027386_ABC_sbc_TM0202"/>
    <property type="match status" value="1"/>
</dbReference>
<reference evidence="3 4" key="1">
    <citation type="submission" date="2014-12" db="EMBL/GenBank/DDBJ databases">
        <title>Draft genome sequence of Terrisporobacter sp. 08-306576, isolated from the blood culture of a bacteremia patient.</title>
        <authorList>
            <person name="Lund L.C."/>
            <person name="Sydenham T.V."/>
            <person name="Hogh S.V."/>
            <person name="Skov M.N."/>
            <person name="Kemp M."/>
            <person name="Justesen U.S."/>
        </authorList>
    </citation>
    <scope>NUCLEOTIDE SEQUENCE [LARGE SCALE GENOMIC DNA]</scope>
    <source>
        <strain evidence="3 4">08-306576</strain>
    </source>
</reference>
<feature type="chain" id="PRO_5038573220" evidence="1">
    <location>
        <begin position="21"/>
        <end position="332"/>
    </location>
</feature>
<evidence type="ECO:0000313" key="4">
    <source>
        <dbReference type="Proteomes" id="UP000031189"/>
    </source>
</evidence>
<dbReference type="InterPro" id="IPR015168">
    <property type="entry name" value="SsuA/THI5"/>
</dbReference>
<dbReference type="EMBL" id="JWHR01000022">
    <property type="protein sequence ID" value="KHS58615.1"/>
    <property type="molecule type" value="Genomic_DNA"/>
</dbReference>
<feature type="signal peptide" evidence="1">
    <location>
        <begin position="1"/>
        <end position="20"/>
    </location>
</feature>
<organism evidence="3 4">
    <name type="scientific">Terrisporobacter othiniensis</name>
    <dbReference type="NCBI Taxonomy" id="1577792"/>
    <lineage>
        <taxon>Bacteria</taxon>
        <taxon>Bacillati</taxon>
        <taxon>Bacillota</taxon>
        <taxon>Clostridia</taxon>
        <taxon>Peptostreptococcales</taxon>
        <taxon>Peptostreptococcaceae</taxon>
        <taxon>Terrisporobacter</taxon>
    </lineage>
</organism>
<gene>
    <name evidence="3" type="ORF">QX51_01750</name>
</gene>
<dbReference type="Proteomes" id="UP000031189">
    <property type="component" value="Unassembled WGS sequence"/>
</dbReference>
<protein>
    <submittedName>
        <fullName evidence="3">ABC transporter substrate-binding protein</fullName>
    </submittedName>
</protein>
<dbReference type="RefSeq" id="WP_039678192.1">
    <property type="nucleotide sequence ID" value="NZ_JAXECK010000009.1"/>
</dbReference>
<name>A0A0B3WVK1_9FIRM</name>
<evidence type="ECO:0000256" key="1">
    <source>
        <dbReference type="SAM" id="SignalP"/>
    </source>
</evidence>
<feature type="domain" description="SsuA/THI5-like" evidence="2">
    <location>
        <begin position="122"/>
        <end position="266"/>
    </location>
</feature>
<comment type="caution">
    <text evidence="3">The sequence shown here is derived from an EMBL/GenBank/DDBJ whole genome shotgun (WGS) entry which is preliminary data.</text>
</comment>
<dbReference type="PANTHER" id="PTHR30024">
    <property type="entry name" value="ALIPHATIC SULFONATES-BINDING PROTEIN-RELATED"/>
    <property type="match status" value="1"/>
</dbReference>
<dbReference type="OrthoDB" id="9814375at2"/>
<dbReference type="InterPro" id="IPR027024">
    <property type="entry name" value="UCP027386_ABC_sbc_TM0202"/>
</dbReference>
<dbReference type="AlphaFoldDB" id="A0A0B3WVK1"/>
<evidence type="ECO:0000259" key="2">
    <source>
        <dbReference type="Pfam" id="PF09084"/>
    </source>
</evidence>
<keyword evidence="4" id="KW-1185">Reference proteome</keyword>